<dbReference type="InterPro" id="IPR001412">
    <property type="entry name" value="aa-tRNA-synth_I_CS"/>
</dbReference>
<dbReference type="GO" id="GO:0008270">
    <property type="term" value="F:zinc ion binding"/>
    <property type="evidence" value="ECO:0007669"/>
    <property type="project" value="UniProtKB-UniRule"/>
</dbReference>
<dbReference type="Proteomes" id="UP000649604">
    <property type="component" value="Unassembled WGS sequence"/>
</dbReference>
<accession>A0A9D5JVS3</accession>
<dbReference type="InterPro" id="IPR033910">
    <property type="entry name" value="GluRS_core"/>
</dbReference>
<dbReference type="InterPro" id="IPR014729">
    <property type="entry name" value="Rossmann-like_a/b/a_fold"/>
</dbReference>
<feature type="binding site" evidence="10">
    <location>
        <position position="99"/>
    </location>
    <ligand>
        <name>Zn(2+)</name>
        <dbReference type="ChEBI" id="CHEBI:29105"/>
    </ligand>
</feature>
<keyword evidence="5 10" id="KW-0436">Ligase</keyword>
<dbReference type="Gene3D" id="1.10.10.350">
    <property type="match status" value="1"/>
</dbReference>
<dbReference type="InterPro" id="IPR020058">
    <property type="entry name" value="Glu/Gln-tRNA-synth_Ib_cat-dom"/>
</dbReference>
<feature type="binding site" evidence="10">
    <location>
        <position position="126"/>
    </location>
    <ligand>
        <name>Zn(2+)</name>
        <dbReference type="ChEBI" id="CHEBI:29105"/>
    </ligand>
</feature>
<organism evidence="13 14">
    <name type="scientific">candidate division KSB3 bacterium</name>
    <dbReference type="NCBI Taxonomy" id="2044937"/>
    <lineage>
        <taxon>Bacteria</taxon>
        <taxon>candidate division KSB3</taxon>
    </lineage>
</organism>
<evidence type="ECO:0000256" key="5">
    <source>
        <dbReference type="ARBA" id="ARBA00022598"/>
    </source>
</evidence>
<keyword evidence="10" id="KW-0862">Zinc</keyword>
<evidence type="ECO:0000256" key="10">
    <source>
        <dbReference type="HAMAP-Rule" id="MF_00022"/>
    </source>
</evidence>
<evidence type="ECO:0000256" key="2">
    <source>
        <dbReference type="ARBA" id="ARBA00007894"/>
    </source>
</evidence>
<name>A0A9D5JVS3_9BACT</name>
<feature type="short sequence motif" description="'HIGH' region" evidence="10">
    <location>
        <begin position="10"/>
        <end position="20"/>
    </location>
</feature>
<evidence type="ECO:0000313" key="13">
    <source>
        <dbReference type="EMBL" id="MBD3325053.1"/>
    </source>
</evidence>
<dbReference type="InterPro" id="IPR004527">
    <property type="entry name" value="Glu-tRNA-ligase_bac/mito"/>
</dbReference>
<keyword evidence="10" id="KW-0479">Metal-binding</keyword>
<dbReference type="PANTHER" id="PTHR43311">
    <property type="entry name" value="GLUTAMATE--TRNA LIGASE"/>
    <property type="match status" value="1"/>
</dbReference>
<dbReference type="PANTHER" id="PTHR43311:SF2">
    <property type="entry name" value="GLUTAMATE--TRNA LIGASE, MITOCHONDRIAL-RELATED"/>
    <property type="match status" value="1"/>
</dbReference>
<dbReference type="GO" id="GO:0005524">
    <property type="term" value="F:ATP binding"/>
    <property type="evidence" value="ECO:0007669"/>
    <property type="project" value="UniProtKB-UniRule"/>
</dbReference>
<keyword evidence="7 10" id="KW-0067">ATP-binding</keyword>
<evidence type="ECO:0000259" key="11">
    <source>
        <dbReference type="Pfam" id="PF00749"/>
    </source>
</evidence>
<proteinExistence type="inferred from homology"/>
<dbReference type="EC" id="6.1.1.17" evidence="10"/>
<dbReference type="EMBL" id="WJJP01000347">
    <property type="protein sequence ID" value="MBD3325053.1"/>
    <property type="molecule type" value="Genomic_DNA"/>
</dbReference>
<dbReference type="InterPro" id="IPR008925">
    <property type="entry name" value="aa_tRNA-synth_I_cd-bd_sf"/>
</dbReference>
<evidence type="ECO:0000259" key="12">
    <source>
        <dbReference type="Pfam" id="PF19269"/>
    </source>
</evidence>
<keyword evidence="4 10" id="KW-0963">Cytoplasm</keyword>
<dbReference type="InterPro" id="IPR049940">
    <property type="entry name" value="GluQ/Sye"/>
</dbReference>
<evidence type="ECO:0000256" key="1">
    <source>
        <dbReference type="ARBA" id="ARBA00004496"/>
    </source>
</evidence>
<comment type="cofactor">
    <cofactor evidence="10">
        <name>Zn(2+)</name>
        <dbReference type="ChEBI" id="CHEBI:29105"/>
    </cofactor>
    <text evidence="10">Binds 1 zinc ion per subunit.</text>
</comment>
<gene>
    <name evidence="10 13" type="primary">gltX</name>
    <name evidence="13" type="ORF">GF339_10740</name>
</gene>
<reference evidence="13" key="1">
    <citation type="submission" date="2019-11" db="EMBL/GenBank/DDBJ databases">
        <title>Microbial mats filling the niche in hypersaline microbial mats.</title>
        <authorList>
            <person name="Wong H.L."/>
            <person name="Macleod F.I."/>
            <person name="White R.A. III"/>
            <person name="Burns B.P."/>
        </authorList>
    </citation>
    <scope>NUCLEOTIDE SEQUENCE</scope>
    <source>
        <strain evidence="13">Rbin_158</strain>
    </source>
</reference>
<dbReference type="InterPro" id="IPR000924">
    <property type="entry name" value="Glu/Gln-tRNA-synth"/>
</dbReference>
<evidence type="ECO:0000256" key="3">
    <source>
        <dbReference type="ARBA" id="ARBA00011245"/>
    </source>
</evidence>
<dbReference type="Pfam" id="PF19269">
    <property type="entry name" value="Anticodon_2"/>
    <property type="match status" value="1"/>
</dbReference>
<dbReference type="HAMAP" id="MF_00022">
    <property type="entry name" value="Glu_tRNA_synth_type1"/>
    <property type="match status" value="1"/>
</dbReference>
<sequence>MTTIRTRFAPSPTGYLHIGGARTALFNWLFARHHNGTFVLRIEDTDAERSTPEAIQAILDSMTWLGLDWDEGPFYQTQRYDLYRDHAYRLLESGSAYRCYCTPDELKRKREQAVKAGQPYGYDRTCRDRLDQPEGQPFVIRFKAPLDGTTTVHDLVQDDVAFPNVELDDLIILRSDGSPTYNFCVVVDDTTMQITHVIRGNDHLSNTPKQVLMYAALGYPVPQFAHIPLILGQDKTKLSKRHAATSVMAYQENGYLPEAVVNFLVRLGWAHGDQEIFTRQEMIDHFSLEGVGKSAGVFNTEKLLWLNQHYLKETPLPDLAKQLLPFLEKRYSHLVSPLDGEPLSSDSPWLHEVIQTLQERSKTLVEMADALGYYFVEEVSYQEKAARKFLTPDTAELFDALVPRLEAADAFDSQTLSTVVRDFAAQQELKLGKVAQPIRVALTGGTASPGIFDVMALLGKTTVITRLRRASEWIRAAH</sequence>
<keyword evidence="6 10" id="KW-0547">Nucleotide-binding</keyword>
<dbReference type="AlphaFoldDB" id="A0A9D5JVS3"/>
<dbReference type="Gene3D" id="3.40.50.620">
    <property type="entry name" value="HUPs"/>
    <property type="match status" value="1"/>
</dbReference>
<dbReference type="GO" id="GO:0004818">
    <property type="term" value="F:glutamate-tRNA ligase activity"/>
    <property type="evidence" value="ECO:0007669"/>
    <property type="project" value="UniProtKB-UniRule"/>
</dbReference>
<comment type="function">
    <text evidence="10">Catalyzes the attachment of glutamate to tRNA(Glu) in a two-step reaction: glutamate is first activated by ATP to form Glu-AMP and then transferred to the acceptor end of tRNA(Glu).</text>
</comment>
<dbReference type="InterPro" id="IPR045462">
    <property type="entry name" value="aa-tRNA-synth_I_cd-bd"/>
</dbReference>
<dbReference type="GO" id="GO:0005829">
    <property type="term" value="C:cytosol"/>
    <property type="evidence" value="ECO:0007669"/>
    <property type="project" value="TreeGrafter"/>
</dbReference>
<dbReference type="GO" id="GO:0000049">
    <property type="term" value="F:tRNA binding"/>
    <property type="evidence" value="ECO:0007669"/>
    <property type="project" value="InterPro"/>
</dbReference>
<dbReference type="InterPro" id="IPR020751">
    <property type="entry name" value="aa-tRNA-synth_I_codon-bd_sub2"/>
</dbReference>
<evidence type="ECO:0000313" key="14">
    <source>
        <dbReference type="Proteomes" id="UP000649604"/>
    </source>
</evidence>
<evidence type="ECO:0000256" key="9">
    <source>
        <dbReference type="ARBA" id="ARBA00023146"/>
    </source>
</evidence>
<dbReference type="CDD" id="cd00808">
    <property type="entry name" value="GluRS_core"/>
    <property type="match status" value="1"/>
</dbReference>
<evidence type="ECO:0000256" key="6">
    <source>
        <dbReference type="ARBA" id="ARBA00022741"/>
    </source>
</evidence>
<dbReference type="SUPFAM" id="SSF48163">
    <property type="entry name" value="An anticodon-binding domain of class I aminoacyl-tRNA synthetases"/>
    <property type="match status" value="1"/>
</dbReference>
<evidence type="ECO:0000256" key="8">
    <source>
        <dbReference type="ARBA" id="ARBA00022917"/>
    </source>
</evidence>
<dbReference type="PRINTS" id="PR00987">
    <property type="entry name" value="TRNASYNTHGLU"/>
</dbReference>
<protein>
    <recommendedName>
        <fullName evidence="10">Glutamate--tRNA ligase</fullName>
        <ecNumber evidence="10">6.1.1.17</ecNumber>
    </recommendedName>
    <alternativeName>
        <fullName evidence="10">Glutamyl-tRNA synthetase</fullName>
        <shortName evidence="10">GluRS</shortName>
    </alternativeName>
</protein>
<comment type="subunit">
    <text evidence="3 10">Monomer.</text>
</comment>
<dbReference type="FunFam" id="3.40.50.620:FF:000007">
    <property type="entry name" value="Glutamate--tRNA ligase"/>
    <property type="match status" value="1"/>
</dbReference>
<evidence type="ECO:0000256" key="4">
    <source>
        <dbReference type="ARBA" id="ARBA00022490"/>
    </source>
</evidence>
<feature type="binding site" evidence="10">
    <location>
        <position position="240"/>
    </location>
    <ligand>
        <name>ATP</name>
        <dbReference type="ChEBI" id="CHEBI:30616"/>
    </ligand>
</feature>
<dbReference type="Pfam" id="PF00749">
    <property type="entry name" value="tRNA-synt_1c"/>
    <property type="match status" value="1"/>
</dbReference>
<dbReference type="GO" id="GO:0006424">
    <property type="term" value="P:glutamyl-tRNA aminoacylation"/>
    <property type="evidence" value="ECO:0007669"/>
    <property type="project" value="UniProtKB-UniRule"/>
</dbReference>
<dbReference type="SUPFAM" id="SSF52374">
    <property type="entry name" value="Nucleotidylyl transferase"/>
    <property type="match status" value="1"/>
</dbReference>
<keyword evidence="9 10" id="KW-0030">Aminoacyl-tRNA synthetase</keyword>
<feature type="binding site" evidence="10">
    <location>
        <position position="128"/>
    </location>
    <ligand>
        <name>Zn(2+)</name>
        <dbReference type="ChEBI" id="CHEBI:29105"/>
    </ligand>
</feature>
<keyword evidence="8 10" id="KW-0648">Protein biosynthesis</keyword>
<comment type="caution">
    <text evidence="13">The sequence shown here is derived from an EMBL/GenBank/DDBJ whole genome shotgun (WGS) entry which is preliminary data.</text>
</comment>
<comment type="subcellular location">
    <subcellularLocation>
        <location evidence="1 10">Cytoplasm</location>
    </subcellularLocation>
</comment>
<feature type="short sequence motif" description="'KMSKS' region" evidence="10">
    <location>
        <begin position="237"/>
        <end position="241"/>
    </location>
</feature>
<comment type="catalytic activity">
    <reaction evidence="10">
        <text>tRNA(Glu) + L-glutamate + ATP = L-glutamyl-tRNA(Glu) + AMP + diphosphate</text>
        <dbReference type="Rhea" id="RHEA:23540"/>
        <dbReference type="Rhea" id="RHEA-COMP:9663"/>
        <dbReference type="Rhea" id="RHEA-COMP:9680"/>
        <dbReference type="ChEBI" id="CHEBI:29985"/>
        <dbReference type="ChEBI" id="CHEBI:30616"/>
        <dbReference type="ChEBI" id="CHEBI:33019"/>
        <dbReference type="ChEBI" id="CHEBI:78442"/>
        <dbReference type="ChEBI" id="CHEBI:78520"/>
        <dbReference type="ChEBI" id="CHEBI:456215"/>
        <dbReference type="EC" id="6.1.1.17"/>
    </reaction>
</comment>
<dbReference type="NCBIfam" id="TIGR00464">
    <property type="entry name" value="gltX_bact"/>
    <property type="match status" value="1"/>
</dbReference>
<feature type="domain" description="Glutamyl/glutaminyl-tRNA synthetase class Ib catalytic" evidence="11">
    <location>
        <begin position="4"/>
        <end position="305"/>
    </location>
</feature>
<feature type="binding site" evidence="10">
    <location>
        <position position="101"/>
    </location>
    <ligand>
        <name>Zn(2+)</name>
        <dbReference type="ChEBI" id="CHEBI:29105"/>
    </ligand>
</feature>
<feature type="domain" description="Aminoacyl-tRNA synthetase class I anticodon-binding" evidence="12">
    <location>
        <begin position="319"/>
        <end position="470"/>
    </location>
</feature>
<dbReference type="PROSITE" id="PS00178">
    <property type="entry name" value="AA_TRNA_LIGASE_I"/>
    <property type="match status" value="1"/>
</dbReference>
<evidence type="ECO:0000256" key="7">
    <source>
        <dbReference type="ARBA" id="ARBA00022840"/>
    </source>
</evidence>
<comment type="similarity">
    <text evidence="2 10">Belongs to the class-I aminoacyl-tRNA synthetase family. Glutamate--tRNA ligase type 1 subfamily.</text>
</comment>